<protein>
    <submittedName>
        <fullName evidence="3">Uncharacterized protein DUF4234</fullName>
    </submittedName>
</protein>
<dbReference type="Proteomes" id="UP000319865">
    <property type="component" value="Unassembled WGS sequence"/>
</dbReference>
<evidence type="ECO:0000313" key="4">
    <source>
        <dbReference type="Proteomes" id="UP000319865"/>
    </source>
</evidence>
<evidence type="ECO:0000313" key="3">
    <source>
        <dbReference type="EMBL" id="TQN42185.1"/>
    </source>
</evidence>
<sequence length="117" mass="12702">MSTPQSPPPPPPPPPEAGQPVEGAPYGYPAPPPGYGPQGYGQQLYWQQGYGQQGYGQSGYTQPMPGVPAYAQHSQPQGPIGLIRPTGMIILLFVVTLGIWGFVYYFQTHEEMKAAQW</sequence>
<feature type="transmembrane region" description="Helical" evidence="2">
    <location>
        <begin position="86"/>
        <end position="106"/>
    </location>
</feature>
<reference evidence="3 4" key="1">
    <citation type="submission" date="2019-06" db="EMBL/GenBank/DDBJ databases">
        <title>Sequencing the genomes of 1000 actinobacteria strains.</title>
        <authorList>
            <person name="Klenk H.-P."/>
        </authorList>
    </citation>
    <scope>NUCLEOTIDE SEQUENCE [LARGE SCALE GENOMIC DNA]</scope>
    <source>
        <strain evidence="3 4">DSM 46837</strain>
    </source>
</reference>
<feature type="compositionally biased region" description="Low complexity" evidence="1">
    <location>
        <begin position="18"/>
        <end position="27"/>
    </location>
</feature>
<name>A0A543PDN6_9ACTN</name>
<keyword evidence="2" id="KW-0472">Membrane</keyword>
<dbReference type="AlphaFoldDB" id="A0A543PDN6"/>
<feature type="compositionally biased region" description="Pro residues" evidence="1">
    <location>
        <begin position="1"/>
        <end position="17"/>
    </location>
</feature>
<keyword evidence="4" id="KW-1185">Reference proteome</keyword>
<evidence type="ECO:0000256" key="2">
    <source>
        <dbReference type="SAM" id="Phobius"/>
    </source>
</evidence>
<evidence type="ECO:0000256" key="1">
    <source>
        <dbReference type="SAM" id="MobiDB-lite"/>
    </source>
</evidence>
<comment type="caution">
    <text evidence="3">The sequence shown here is derived from an EMBL/GenBank/DDBJ whole genome shotgun (WGS) entry which is preliminary data.</text>
</comment>
<keyword evidence="2" id="KW-0812">Transmembrane</keyword>
<dbReference type="EMBL" id="VFQE01000001">
    <property type="protein sequence ID" value="TQN42185.1"/>
    <property type="molecule type" value="Genomic_DNA"/>
</dbReference>
<organism evidence="3 4">
    <name type="scientific">Blastococcus colisei</name>
    <dbReference type="NCBI Taxonomy" id="1564162"/>
    <lineage>
        <taxon>Bacteria</taxon>
        <taxon>Bacillati</taxon>
        <taxon>Actinomycetota</taxon>
        <taxon>Actinomycetes</taxon>
        <taxon>Geodermatophilales</taxon>
        <taxon>Geodermatophilaceae</taxon>
        <taxon>Blastococcus</taxon>
    </lineage>
</organism>
<proteinExistence type="predicted"/>
<keyword evidence="2" id="KW-1133">Transmembrane helix</keyword>
<feature type="region of interest" description="Disordered" evidence="1">
    <location>
        <begin position="1"/>
        <end position="40"/>
    </location>
</feature>
<dbReference type="RefSeq" id="WP_211355036.1">
    <property type="nucleotide sequence ID" value="NZ_VFQE01000001.1"/>
</dbReference>
<gene>
    <name evidence="3" type="ORF">FHU33_1579</name>
</gene>
<accession>A0A543PDN6</accession>